<evidence type="ECO:0000313" key="3">
    <source>
        <dbReference type="Proteomes" id="UP000305451"/>
    </source>
</evidence>
<organism evidence="2 3">
    <name type="scientific">Marinicauda pacifica</name>
    <dbReference type="NCBI Taxonomy" id="1133559"/>
    <lineage>
        <taxon>Bacteria</taxon>
        <taxon>Pseudomonadati</taxon>
        <taxon>Pseudomonadota</taxon>
        <taxon>Alphaproteobacteria</taxon>
        <taxon>Maricaulales</taxon>
        <taxon>Maricaulaceae</taxon>
        <taxon>Marinicauda</taxon>
    </lineage>
</organism>
<gene>
    <name evidence="2" type="ORF">E5162_04430</name>
</gene>
<keyword evidence="1" id="KW-0732">Signal</keyword>
<dbReference type="EMBL" id="SRXV01000001">
    <property type="protein sequence ID" value="TGY94527.1"/>
    <property type="molecule type" value="Genomic_DNA"/>
</dbReference>
<dbReference type="RefSeq" id="WP_135943724.1">
    <property type="nucleotide sequence ID" value="NZ_BMEI01000001.1"/>
</dbReference>
<name>A0A4S2HEN4_9PROT</name>
<reference evidence="2 3" key="1">
    <citation type="journal article" date="2013" name="Int. J. Syst. Evol. Microbiol.">
        <title>Marinicauda pacifica gen. nov., sp. nov., a prosthecate alphaproteobacterium of the family Hyphomonadaceae isolated from deep seawater.</title>
        <authorList>
            <person name="Zhang X.Y."/>
            <person name="Li G.W."/>
            <person name="Wang C.S."/>
            <person name="Zhang Y.J."/>
            <person name="Xu X.W."/>
            <person name="Li H."/>
            <person name="Liu A."/>
            <person name="Liu C."/>
            <person name="Xie B.B."/>
            <person name="Qin Q.L."/>
            <person name="Xu Z."/>
            <person name="Chen X.L."/>
            <person name="Zhou B.C."/>
            <person name="Zhang Y.Z."/>
        </authorList>
    </citation>
    <scope>NUCLEOTIDE SEQUENCE [LARGE SCALE GENOMIC DNA]</scope>
    <source>
        <strain evidence="2 3">P-1 km-3</strain>
    </source>
</reference>
<accession>A0A4S2HEN4</accession>
<comment type="caution">
    <text evidence="2">The sequence shown here is derived from an EMBL/GenBank/DDBJ whole genome shotgun (WGS) entry which is preliminary data.</text>
</comment>
<dbReference type="AlphaFoldDB" id="A0A4S2HEN4"/>
<feature type="chain" id="PRO_5020667278" description="Argininosuccinate lyase" evidence="1">
    <location>
        <begin position="24"/>
        <end position="107"/>
    </location>
</feature>
<protein>
    <recommendedName>
        <fullName evidence="4">Argininosuccinate lyase</fullName>
    </recommendedName>
</protein>
<keyword evidence="3" id="KW-1185">Reference proteome</keyword>
<proteinExistence type="predicted"/>
<evidence type="ECO:0008006" key="4">
    <source>
        <dbReference type="Google" id="ProtNLM"/>
    </source>
</evidence>
<sequence length="107" mass="11626">MKHLFGAALAASALAFVAAPAQAEDVHFLLINHSGYDLYEFYASPTDVSSWEEDILGADILATGESVEVIIADGRTQCDYDLRMVFEDGDVLEDTVNVCETGSYTIE</sequence>
<evidence type="ECO:0000313" key="2">
    <source>
        <dbReference type="EMBL" id="TGY94527.1"/>
    </source>
</evidence>
<evidence type="ECO:0000256" key="1">
    <source>
        <dbReference type="SAM" id="SignalP"/>
    </source>
</evidence>
<dbReference type="OrthoDB" id="4736977at2"/>
<dbReference type="Proteomes" id="UP000305451">
    <property type="component" value="Unassembled WGS sequence"/>
</dbReference>
<feature type="signal peptide" evidence="1">
    <location>
        <begin position="1"/>
        <end position="23"/>
    </location>
</feature>